<evidence type="ECO:0000313" key="1">
    <source>
        <dbReference type="EMBL" id="KAF5101955.1"/>
    </source>
</evidence>
<organism evidence="1 2">
    <name type="scientific">Geotrichum galactomycetum</name>
    <dbReference type="NCBI Taxonomy" id="27317"/>
    <lineage>
        <taxon>Eukaryota</taxon>
        <taxon>Fungi</taxon>
        <taxon>Dikarya</taxon>
        <taxon>Ascomycota</taxon>
        <taxon>Saccharomycotina</taxon>
        <taxon>Dipodascomycetes</taxon>
        <taxon>Dipodascales</taxon>
        <taxon>Dipodascaceae</taxon>
        <taxon>Geotrichum</taxon>
    </lineage>
</organism>
<protein>
    <submittedName>
        <fullName evidence="1">Uncharacterized protein</fullName>
    </submittedName>
</protein>
<keyword evidence="2" id="KW-1185">Reference proteome</keyword>
<reference evidence="1 2" key="1">
    <citation type="journal article" date="2020" name="Front. Microbiol.">
        <title>Phenotypic and Genetic Characterization of the Cheese Ripening Yeast Geotrichum candidum.</title>
        <authorList>
            <person name="Perkins V."/>
            <person name="Vignola S."/>
            <person name="Lessard M.H."/>
            <person name="Plante P.L."/>
            <person name="Corbeil J."/>
            <person name="Dugat-Bony E."/>
            <person name="Frenette M."/>
            <person name="Labrie S."/>
        </authorList>
    </citation>
    <scope>NUCLEOTIDE SEQUENCE [LARGE SCALE GENOMIC DNA]</scope>
    <source>
        <strain evidence="1 2">LMA-1147</strain>
    </source>
</reference>
<comment type="caution">
    <text evidence="1">The sequence shown here is derived from an EMBL/GenBank/DDBJ whole genome shotgun (WGS) entry which is preliminary data.</text>
</comment>
<evidence type="ECO:0000313" key="2">
    <source>
        <dbReference type="Proteomes" id="UP000744676"/>
    </source>
</evidence>
<dbReference type="EMBL" id="QVQA01000008">
    <property type="protein sequence ID" value="KAF5101955.1"/>
    <property type="molecule type" value="Genomic_DNA"/>
</dbReference>
<gene>
    <name evidence="1" type="ORF">D0Z00_000610</name>
</gene>
<name>A0ACB6V9F5_9ASCO</name>
<dbReference type="Proteomes" id="UP000744676">
    <property type="component" value="Unassembled WGS sequence"/>
</dbReference>
<accession>A0ACB6V9F5</accession>
<proteinExistence type="predicted"/>
<sequence>MDSDPINANPTVLDTSALPTREAYKPSVSKAHSLQTSLLRDIPDKYTASLTSVPFSLFDKFTLSDPEDNDDDDTSSLDDSSASEKDLAITADDERYEPIDSQEIFDLISTISDPEHPLSLGQLAVVNLPHIWVTDSGNPAEIAEVYVEITPTITHCSLATLIGLGIRVRLERCLPARYRIVIKVREGTHQSERQVNKQLNDKERVAAACENEQLLGVISNMLATCT</sequence>